<gene>
    <name evidence="1" type="ORF">SCAZ3_10935</name>
</gene>
<reference evidence="1 2" key="1">
    <citation type="journal article" date="2012" name="PLoS ONE">
        <title>Gene Repertoire Evolution of Streptococcus pyogenes Inferred from Phylogenomic Analysis with Streptococcus canis and Streptococcus dysgalactiae.</title>
        <authorList>
            <person name="Lefebure T."/>
            <person name="Richards V.P."/>
            <person name="Lang P."/>
            <person name="Pavinski-Bitar P."/>
            <person name="Stanhope M.J."/>
        </authorList>
    </citation>
    <scope>NUCLEOTIDE SEQUENCE [LARGE SCALE GENOMIC DNA]</scope>
    <source>
        <strain evidence="1 2">FSL Z3-227</strain>
    </source>
</reference>
<accession>A0AAV3FUQ8</accession>
<dbReference type="Proteomes" id="UP000004423">
    <property type="component" value="Unassembled WGS sequence"/>
</dbReference>
<organism evidence="1 2">
    <name type="scientific">Streptococcus canis FSL Z3-227</name>
    <dbReference type="NCBI Taxonomy" id="482234"/>
    <lineage>
        <taxon>Bacteria</taxon>
        <taxon>Bacillati</taxon>
        <taxon>Bacillota</taxon>
        <taxon>Bacilli</taxon>
        <taxon>Lactobacillales</taxon>
        <taxon>Streptococcaceae</taxon>
        <taxon>Streptococcus</taxon>
    </lineage>
</organism>
<evidence type="ECO:0008006" key="3">
    <source>
        <dbReference type="Google" id="ProtNLM"/>
    </source>
</evidence>
<dbReference type="RefSeq" id="WP_003045662.1">
    <property type="nucleotide sequence ID" value="NZ_AIDX01000001.2"/>
</dbReference>
<proteinExistence type="predicted"/>
<dbReference type="EMBL" id="AIDX01000001">
    <property type="protein sequence ID" value="EIQ82872.1"/>
    <property type="molecule type" value="Genomic_DNA"/>
</dbReference>
<protein>
    <recommendedName>
        <fullName evidence="3">Mannose-6-phosphate isomerase</fullName>
    </recommendedName>
</protein>
<evidence type="ECO:0000313" key="2">
    <source>
        <dbReference type="Proteomes" id="UP000004423"/>
    </source>
</evidence>
<name>A0AAV3FUQ8_STRCB</name>
<sequence length="51" mass="5788">MVLFRKIPDTYLWQGKAVAGHAFEEVLTIFSGGLLNFSLQLFLKKSFLKAL</sequence>
<comment type="caution">
    <text evidence="1">The sequence shown here is derived from an EMBL/GenBank/DDBJ whole genome shotgun (WGS) entry which is preliminary data.</text>
</comment>
<dbReference type="AlphaFoldDB" id="A0AAV3FUQ8"/>
<dbReference type="GeneID" id="49629862"/>
<evidence type="ECO:0000313" key="1">
    <source>
        <dbReference type="EMBL" id="EIQ82872.1"/>
    </source>
</evidence>